<accession>A0A940XIU9</accession>
<dbReference type="InterPro" id="IPR001242">
    <property type="entry name" value="Condensation_dom"/>
</dbReference>
<feature type="domain" description="Condensation" evidence="1">
    <location>
        <begin position="20"/>
        <end position="300"/>
    </location>
</feature>
<name>A0A940XIU9_9ACTN</name>
<comment type="caution">
    <text evidence="2">The sequence shown here is derived from an EMBL/GenBank/DDBJ whole genome shotgun (WGS) entry which is preliminary data.</text>
</comment>
<dbReference type="GO" id="GO:0003824">
    <property type="term" value="F:catalytic activity"/>
    <property type="evidence" value="ECO:0007669"/>
    <property type="project" value="InterPro"/>
</dbReference>
<evidence type="ECO:0000259" key="1">
    <source>
        <dbReference type="Pfam" id="PF00668"/>
    </source>
</evidence>
<dbReference type="RefSeq" id="WP_210868077.1">
    <property type="nucleotide sequence ID" value="NZ_JAGPNL010000001.1"/>
</dbReference>
<sequence>MSVSEPETPTGTAGSGPHALTWGQKGIYEHLRCNGYAMYGALVPSLWHLPEPCDAETVRSVLDLLVRRHECLRTVYLGPSGAPADPSVPTREVVQRVEAPRPVPVSVVRCPVDRVDARLEELVTGLAETYVFDPAEPSAMSAVLVETDDGVRAAAVGISHMAVDGVGEKILEREFRHCLRLARAGRPMEEDLPLVRHPRELLTDEADASALRRGETTRRYFRTVLRQTPRAFLTTGRPRSELDASQVTAASWSLRASLDRLAEAGHLPAQTALLTLVMALVAARAGERRSLFRVLFERRHWFPRGESYVAPQTLAALVHLETPAAGTVLDLLRRGRAAAMAGYVQADYDTCDLVDLQDECAERIGADTDGFAMFNCGIPPAGTASAAVDASRPTEVLVDRRGDVNLDMQFAFACGWDVVPGAVGVDIRQNDRLVGSNAAAFLRRLERFAACAAEDPGAPLDRALRATATEGA</sequence>
<reference evidence="2" key="1">
    <citation type="submission" date="2021-04" db="EMBL/GenBank/DDBJ databases">
        <title>Genome seq and assembly of Streptomyces sp. RG38.</title>
        <authorList>
            <person name="Chhetri G."/>
        </authorList>
    </citation>
    <scope>NUCLEOTIDE SEQUENCE</scope>
    <source>
        <strain evidence="2">RG38</strain>
    </source>
</reference>
<dbReference type="Gene3D" id="3.30.559.30">
    <property type="entry name" value="Nonribosomal peptide synthetase, condensation domain"/>
    <property type="match status" value="1"/>
</dbReference>
<organism evidence="2 3">
    <name type="scientific">Streptomyces tagetis</name>
    <dbReference type="NCBI Taxonomy" id="2820809"/>
    <lineage>
        <taxon>Bacteria</taxon>
        <taxon>Bacillati</taxon>
        <taxon>Actinomycetota</taxon>
        <taxon>Actinomycetes</taxon>
        <taxon>Kitasatosporales</taxon>
        <taxon>Streptomycetaceae</taxon>
        <taxon>Streptomyces</taxon>
    </lineage>
</organism>
<evidence type="ECO:0000313" key="2">
    <source>
        <dbReference type="EMBL" id="MBQ0825395.1"/>
    </source>
</evidence>
<dbReference type="AlphaFoldDB" id="A0A940XIU9"/>
<dbReference type="SUPFAM" id="SSF52777">
    <property type="entry name" value="CoA-dependent acyltransferases"/>
    <property type="match status" value="2"/>
</dbReference>
<dbReference type="InterPro" id="IPR023213">
    <property type="entry name" value="CAT-like_dom_sf"/>
</dbReference>
<dbReference type="EMBL" id="JAGPNL010000001">
    <property type="protein sequence ID" value="MBQ0825395.1"/>
    <property type="molecule type" value="Genomic_DNA"/>
</dbReference>
<proteinExistence type="predicted"/>
<dbReference type="GO" id="GO:0008610">
    <property type="term" value="P:lipid biosynthetic process"/>
    <property type="evidence" value="ECO:0007669"/>
    <property type="project" value="UniProtKB-ARBA"/>
</dbReference>
<dbReference type="Pfam" id="PF00668">
    <property type="entry name" value="Condensation"/>
    <property type="match status" value="1"/>
</dbReference>
<gene>
    <name evidence="2" type="ORF">J5Y05_02535</name>
</gene>
<keyword evidence="3" id="KW-1185">Reference proteome</keyword>
<protein>
    <recommendedName>
        <fullName evidence="1">Condensation domain-containing protein</fullName>
    </recommendedName>
</protein>
<dbReference type="Proteomes" id="UP000677875">
    <property type="component" value="Unassembled WGS sequence"/>
</dbReference>
<dbReference type="Gene3D" id="3.30.559.10">
    <property type="entry name" value="Chloramphenicol acetyltransferase-like domain"/>
    <property type="match status" value="1"/>
</dbReference>
<evidence type="ECO:0000313" key="3">
    <source>
        <dbReference type="Proteomes" id="UP000677875"/>
    </source>
</evidence>